<dbReference type="STRING" id="517719.SAMN05421762_3359"/>
<dbReference type="RefSeq" id="WP_093454713.1">
    <property type="nucleotide sequence ID" value="NZ_FNZG01000005.1"/>
</dbReference>
<dbReference type="AlphaFoldDB" id="A0A1I1Q445"/>
<protein>
    <submittedName>
        <fullName evidence="2">Rod binding protein</fullName>
    </submittedName>
</protein>
<dbReference type="InterPro" id="IPR019301">
    <property type="entry name" value="Flagellar_prot_FlgJ_N"/>
</dbReference>
<proteinExistence type="predicted"/>
<reference evidence="2 3" key="1">
    <citation type="submission" date="2016-10" db="EMBL/GenBank/DDBJ databases">
        <authorList>
            <person name="de Groot N.N."/>
        </authorList>
    </citation>
    <scope>NUCLEOTIDE SEQUENCE [LARGE SCALE GENOMIC DNA]</scope>
    <source>
        <strain evidence="2 3">DSM 29619</strain>
    </source>
</reference>
<dbReference type="OrthoDB" id="7862954at2"/>
<name>A0A1I1Q445_9RHOB</name>
<feature type="domain" description="Flagellar protein FlgJ N-terminal" evidence="1">
    <location>
        <begin position="47"/>
        <end position="91"/>
    </location>
</feature>
<organism evidence="2 3">
    <name type="scientific">Pseudooceanicola nitratireducens</name>
    <dbReference type="NCBI Taxonomy" id="517719"/>
    <lineage>
        <taxon>Bacteria</taxon>
        <taxon>Pseudomonadati</taxon>
        <taxon>Pseudomonadota</taxon>
        <taxon>Alphaproteobacteria</taxon>
        <taxon>Rhodobacterales</taxon>
        <taxon>Paracoccaceae</taxon>
        <taxon>Pseudooceanicola</taxon>
    </lineage>
</organism>
<sequence length="103" mass="11054">MDIPASNFTALAEGQAYLNRTSPNPSDLAKTAAKEFEAVFLTQVMEEMLKTVPLGDMGGGFAEETWRSFLARAYADQLVEQGTTGIAASVENSISAYRAAMRG</sequence>
<dbReference type="Pfam" id="PF10135">
    <property type="entry name" value="Rod-binding"/>
    <property type="match status" value="1"/>
</dbReference>
<gene>
    <name evidence="2" type="ORF">SAMN05421762_3359</name>
</gene>
<evidence type="ECO:0000259" key="1">
    <source>
        <dbReference type="Pfam" id="PF10135"/>
    </source>
</evidence>
<dbReference type="Proteomes" id="UP000231644">
    <property type="component" value="Unassembled WGS sequence"/>
</dbReference>
<keyword evidence="3" id="KW-1185">Reference proteome</keyword>
<evidence type="ECO:0000313" key="2">
    <source>
        <dbReference type="EMBL" id="SFD14638.1"/>
    </source>
</evidence>
<evidence type="ECO:0000313" key="3">
    <source>
        <dbReference type="Proteomes" id="UP000231644"/>
    </source>
</evidence>
<dbReference type="EMBL" id="FOLX01000002">
    <property type="protein sequence ID" value="SFD14638.1"/>
    <property type="molecule type" value="Genomic_DNA"/>
</dbReference>
<accession>A0A1I1Q445</accession>